<name>A0A4S4FXR1_9MICO</name>
<protein>
    <submittedName>
        <fullName evidence="2">DUF2236 domain-containing protein</fullName>
    </submittedName>
</protein>
<dbReference type="RefSeq" id="WP_136422371.1">
    <property type="nucleotide sequence ID" value="NZ_SSSN01000003.1"/>
</dbReference>
<reference evidence="2 3" key="1">
    <citation type="submission" date="2019-04" db="EMBL/GenBank/DDBJ databases">
        <authorList>
            <person name="Jiang L."/>
        </authorList>
    </citation>
    <scope>NUCLEOTIDE SEQUENCE [LARGE SCALE GENOMIC DNA]</scope>
    <source>
        <strain evidence="2 3">YIM 131861</strain>
    </source>
</reference>
<comment type="caution">
    <text evidence="2">The sequence shown here is derived from an EMBL/GenBank/DDBJ whole genome shotgun (WGS) entry which is preliminary data.</text>
</comment>
<dbReference type="InterPro" id="IPR018713">
    <property type="entry name" value="MPAB/Lcp_cat_dom"/>
</dbReference>
<dbReference type="Pfam" id="PF09995">
    <property type="entry name" value="MPAB_Lcp_cat"/>
    <property type="match status" value="1"/>
</dbReference>
<dbReference type="AlphaFoldDB" id="A0A4S4FXR1"/>
<gene>
    <name evidence="2" type="ORF">E6C70_03865</name>
</gene>
<feature type="domain" description="ER-bound oxygenase mpaB/mpaB'/Rubber oxygenase catalytic" evidence="1">
    <location>
        <begin position="15"/>
        <end position="236"/>
    </location>
</feature>
<dbReference type="PANTHER" id="PTHR36151:SF3">
    <property type="entry name" value="ER-BOUND OXYGENASE MPAB_MPAB'_RUBBER OXYGENASE CATALYTIC DOMAIN-CONTAINING PROTEIN"/>
    <property type="match status" value="1"/>
</dbReference>
<evidence type="ECO:0000259" key="1">
    <source>
        <dbReference type="Pfam" id="PF09995"/>
    </source>
</evidence>
<dbReference type="OrthoDB" id="3422701at2"/>
<accession>A0A4S4FXR1</accession>
<proteinExistence type="predicted"/>
<dbReference type="GO" id="GO:0016491">
    <property type="term" value="F:oxidoreductase activity"/>
    <property type="evidence" value="ECO:0007669"/>
    <property type="project" value="InterPro"/>
</dbReference>
<dbReference type="EMBL" id="SSSN01000003">
    <property type="protein sequence ID" value="THG35208.1"/>
    <property type="molecule type" value="Genomic_DNA"/>
</dbReference>
<evidence type="ECO:0000313" key="2">
    <source>
        <dbReference type="EMBL" id="THG35208.1"/>
    </source>
</evidence>
<dbReference type="Proteomes" id="UP000307380">
    <property type="component" value="Unassembled WGS sequence"/>
</dbReference>
<sequence>MRHPRNDAGLPEIAGDAVLIAGGARAILLQLADPAVGRGVARHSDFEDRVLDRLWATLAYVYAIVYGDDGEREAAVRSVNRAHAPVVGPADGGAPAYSAFDPQLQLWVAATLYDTATVVLERTFGPLTDAAADALYLRYAELGAALQMPPELWPADRMAFDTYWQQRVGELVVGDEVRALSRRLLFPSGLPACLMVAMPVARLITAGLLPSRVRALYRVRWSAGAEARVRGILRVTGLVWPLLPRPVRQWPKNRSLRSLHAAP</sequence>
<dbReference type="PANTHER" id="PTHR36151">
    <property type="entry name" value="BLR2777 PROTEIN"/>
    <property type="match status" value="1"/>
</dbReference>
<organism evidence="2 3">
    <name type="scientific">Orlajensenia flava</name>
    <dbReference type="NCBI Taxonomy" id="2565934"/>
    <lineage>
        <taxon>Bacteria</taxon>
        <taxon>Bacillati</taxon>
        <taxon>Actinomycetota</taxon>
        <taxon>Actinomycetes</taxon>
        <taxon>Micrococcales</taxon>
        <taxon>Microbacteriaceae</taxon>
        <taxon>Orlajensenia</taxon>
    </lineage>
</organism>
<evidence type="ECO:0000313" key="3">
    <source>
        <dbReference type="Proteomes" id="UP000307380"/>
    </source>
</evidence>
<keyword evidence="3" id="KW-1185">Reference proteome</keyword>